<dbReference type="AlphaFoldDB" id="A0A3B8GS64"/>
<proteinExistence type="predicted"/>
<dbReference type="Pfam" id="PF00550">
    <property type="entry name" value="PP-binding"/>
    <property type="match status" value="1"/>
</dbReference>
<dbReference type="InterPro" id="IPR009081">
    <property type="entry name" value="PP-bd_ACP"/>
</dbReference>
<protein>
    <submittedName>
        <fullName evidence="2">Acyl carrier protein</fullName>
    </submittedName>
</protein>
<dbReference type="Gene3D" id="1.10.1200.10">
    <property type="entry name" value="ACP-like"/>
    <property type="match status" value="1"/>
</dbReference>
<sequence length="83" mass="8822">MATTSTTLSKLRTVLTEHIGLDQQTVSGAGDSSLTELGVDSIGVIELEKELFEPHGVDMPEEAPTMTITQIAAYLDGATRSED</sequence>
<dbReference type="EMBL" id="LC386909">
    <property type="protein sequence ID" value="BBE36471.1"/>
    <property type="molecule type" value="Genomic_DNA"/>
</dbReference>
<name>A0A3B8GS64_9ACTN</name>
<dbReference type="SUPFAM" id="SSF47336">
    <property type="entry name" value="ACP-like"/>
    <property type="match status" value="1"/>
</dbReference>
<feature type="domain" description="Carrier" evidence="1">
    <location>
        <begin position="10"/>
        <end position="62"/>
    </location>
</feature>
<evidence type="ECO:0000313" key="2">
    <source>
        <dbReference type="EMBL" id="BBE36471.1"/>
    </source>
</evidence>
<gene>
    <name evidence="2" type="primary">idmB23</name>
</gene>
<organism evidence="2">
    <name type="scientific">Streptomyces sp. SoC090715LN-16</name>
    <dbReference type="NCBI Taxonomy" id="1898658"/>
    <lineage>
        <taxon>Bacteria</taxon>
        <taxon>Bacillati</taxon>
        <taxon>Actinomycetota</taxon>
        <taxon>Actinomycetes</taxon>
        <taxon>Kitasatosporales</taxon>
        <taxon>Streptomycetaceae</taxon>
        <taxon>Streptomyces</taxon>
    </lineage>
</organism>
<evidence type="ECO:0000259" key="1">
    <source>
        <dbReference type="Pfam" id="PF00550"/>
    </source>
</evidence>
<reference evidence="2" key="1">
    <citation type="journal article" date="2018" name="ACS Chem. Biol.">
        <title>Discovery of an Antibacterial Isoindolinone-Containing Tetracyclic Polyketide by Cryptic Gene Activation and Characterization of Its Biosynthetic Gene Cluster.</title>
        <authorList>
            <person name="Thong W.L."/>
            <person name="Shin-ya K."/>
            <person name="Nishiyama M."/>
            <person name="Kuzuyama T."/>
        </authorList>
    </citation>
    <scope>NUCLEOTIDE SEQUENCE</scope>
    <source>
        <strain evidence="2">SoC090715LN-16</strain>
    </source>
</reference>
<dbReference type="InterPro" id="IPR036736">
    <property type="entry name" value="ACP-like_sf"/>
</dbReference>
<accession>A0A3B8GS64</accession>